<accession>A0A8H6Y092</accession>
<dbReference type="AlphaFoldDB" id="A0A8H6Y092"/>
<name>A0A8H6Y092_9AGAR</name>
<dbReference type="EMBL" id="JACAZH010000013">
    <property type="protein sequence ID" value="KAF7351633.1"/>
    <property type="molecule type" value="Genomic_DNA"/>
</dbReference>
<organism evidence="1 2">
    <name type="scientific">Mycena sanguinolenta</name>
    <dbReference type="NCBI Taxonomy" id="230812"/>
    <lineage>
        <taxon>Eukaryota</taxon>
        <taxon>Fungi</taxon>
        <taxon>Dikarya</taxon>
        <taxon>Basidiomycota</taxon>
        <taxon>Agaricomycotina</taxon>
        <taxon>Agaricomycetes</taxon>
        <taxon>Agaricomycetidae</taxon>
        <taxon>Agaricales</taxon>
        <taxon>Marasmiineae</taxon>
        <taxon>Mycenaceae</taxon>
        <taxon>Mycena</taxon>
    </lineage>
</organism>
<reference evidence="1" key="1">
    <citation type="submission" date="2020-05" db="EMBL/GenBank/DDBJ databases">
        <title>Mycena genomes resolve the evolution of fungal bioluminescence.</title>
        <authorList>
            <person name="Tsai I.J."/>
        </authorList>
    </citation>
    <scope>NUCLEOTIDE SEQUENCE</scope>
    <source>
        <strain evidence="1">160909Yilan</strain>
    </source>
</reference>
<sequence length="242" mass="28031">MTNPFNWTFEKSTPAFALFFNNDHNQRALRLECNSLFLEFTDGAYIGRDPEGTLYYNRESDFQRDSNRQHIYRVREDVKDGKTYAVIEFRHSANAVPYAKFYAPDNYKVATAAEMGDFTGNGHWVTLRCGHSYTVIEKKSYSSTVTVTLYSDNKSASWNAGSTYFNPSSFRVTGELHYKHIDNLRNAIYANYNNDRIVFYENDWTGRDFVAFFIPKEDDNDSLGIESTRTTPAVTFSNIRWS</sequence>
<evidence type="ECO:0000313" key="2">
    <source>
        <dbReference type="Proteomes" id="UP000623467"/>
    </source>
</evidence>
<gene>
    <name evidence="1" type="ORF">MSAN_01595900</name>
</gene>
<evidence type="ECO:0000313" key="1">
    <source>
        <dbReference type="EMBL" id="KAF7351633.1"/>
    </source>
</evidence>
<proteinExistence type="predicted"/>
<dbReference type="OrthoDB" id="2964870at2759"/>
<dbReference type="Proteomes" id="UP000623467">
    <property type="component" value="Unassembled WGS sequence"/>
</dbReference>
<comment type="caution">
    <text evidence="1">The sequence shown here is derived from an EMBL/GenBank/DDBJ whole genome shotgun (WGS) entry which is preliminary data.</text>
</comment>
<keyword evidence="2" id="KW-1185">Reference proteome</keyword>
<protein>
    <submittedName>
        <fullName evidence="1">Uncharacterized protein</fullName>
    </submittedName>
</protein>